<dbReference type="AlphaFoldDB" id="G5K6N8"/>
<sequence>MAFLFLITRLWYNEKVAMQPLVLSSLSPSILQMLLAKIPDSIKGENDEILYYP</sequence>
<reference evidence="1 2" key="1">
    <citation type="journal article" date="2014" name="Int. J. Syst. Evol. Microbiol.">
        <title>Phylogenomics and the dynamic genome evolution of the genus Streptococcus.</title>
        <authorList>
            <consortium name="The Broad Institute Genome Sequencing Platform"/>
            <person name="Richards V.P."/>
            <person name="Palmer S.R."/>
            <person name="Pavinski Bitar P.D."/>
            <person name="Qin X."/>
            <person name="Weinstock G.M."/>
            <person name="Highlander S.K."/>
            <person name="Town C.D."/>
            <person name="Burne R.A."/>
            <person name="Stanhope M.J."/>
        </authorList>
    </citation>
    <scope>NUCLEOTIDE SEQUENCE [LARGE SCALE GENOMIC DNA]</scope>
    <source>
        <strain evidence="1 2">LQ 940-04</strain>
    </source>
</reference>
<dbReference type="Proteomes" id="UP000003217">
    <property type="component" value="Unassembled WGS sequence"/>
</dbReference>
<protein>
    <submittedName>
        <fullName evidence="1">Uncharacterized protein</fullName>
    </submittedName>
</protein>
<proteinExistence type="predicted"/>
<evidence type="ECO:0000313" key="1">
    <source>
        <dbReference type="EMBL" id="EHI65946.1"/>
    </source>
</evidence>
<gene>
    <name evidence="1" type="ORF">STRPS_0126</name>
</gene>
<accession>G5K6N8</accession>
<name>G5K6N8_9STRE</name>
<organism evidence="1 2">
    <name type="scientific">Streptococcus pseudoporcinus LQ 940-04</name>
    <dbReference type="NCBI Taxonomy" id="875093"/>
    <lineage>
        <taxon>Bacteria</taxon>
        <taxon>Bacillati</taxon>
        <taxon>Bacillota</taxon>
        <taxon>Bacilli</taxon>
        <taxon>Lactobacillales</taxon>
        <taxon>Streptococcaceae</taxon>
        <taxon>Streptococcus</taxon>
    </lineage>
</organism>
<evidence type="ECO:0000313" key="2">
    <source>
        <dbReference type="Proteomes" id="UP000003217"/>
    </source>
</evidence>
<comment type="caution">
    <text evidence="1">The sequence shown here is derived from an EMBL/GenBank/DDBJ whole genome shotgun (WGS) entry which is preliminary data.</text>
</comment>
<keyword evidence="2" id="KW-1185">Reference proteome</keyword>
<dbReference type="EMBL" id="AEUY02000003">
    <property type="protein sequence ID" value="EHI65946.1"/>
    <property type="molecule type" value="Genomic_DNA"/>
</dbReference>